<dbReference type="RefSeq" id="WP_128217768.1">
    <property type="nucleotide sequence ID" value="NZ_RBZY01000027.1"/>
</dbReference>
<sequence>MTEGAVDARDARTVVEWLTGRHVSFRRALFGARGASLDPAAAALGADDVLFAPVGVPVETVARVIRYDGAFDDVGDVLHVAGHAVELQHYAAAAYVELLGPTAMRFLDADGWRGFLADADLARESGVFTAPLTDTRLRLADADVLRAPFDVAPPRALHLHADGRVTAGAQGAAVGGAADVGAVFATPRPRWTALAGIVDPDELARGLVTRPWLGRFLGAASLAASLGDDAGEIDGFGWTAPSAPEGDAAVRVDDPFLVRTTGGVLLIDLGTRRRQRLADATVTVVSTLQSSSDSSRAAARLARAQRLSLADARRLCAEATDVLGVRTGLPASAKADAGNVIAADARTTEAARPGGGKRDAAAVVGGGE</sequence>
<dbReference type="AlphaFoldDB" id="A0A3S3L8F0"/>
<comment type="caution">
    <text evidence="1">The sequence shown here is derived from an EMBL/GenBank/DDBJ whole genome shotgun (WGS) entry which is preliminary data.</text>
</comment>
<gene>
    <name evidence="1" type="ORF">D8Y23_08750</name>
</gene>
<dbReference type="Proteomes" id="UP000285970">
    <property type="component" value="Unassembled WGS sequence"/>
</dbReference>
<organism evidence="1 2">
    <name type="scientific">Microbacterium enclense</name>
    <dbReference type="NCBI Taxonomy" id="993073"/>
    <lineage>
        <taxon>Bacteria</taxon>
        <taxon>Bacillati</taxon>
        <taxon>Actinomycetota</taxon>
        <taxon>Actinomycetes</taxon>
        <taxon>Micrococcales</taxon>
        <taxon>Microbacteriaceae</taxon>
        <taxon>Microbacterium</taxon>
    </lineage>
</organism>
<dbReference type="InterPro" id="IPR049693">
    <property type="entry name" value="Daptide_RRE"/>
</dbReference>
<proteinExistence type="predicted"/>
<accession>A0A3S3L8F0</accession>
<dbReference type="EMBL" id="RBZY01000027">
    <property type="protein sequence ID" value="RWR18847.1"/>
    <property type="molecule type" value="Genomic_DNA"/>
</dbReference>
<dbReference type="OrthoDB" id="5065671at2"/>
<evidence type="ECO:0000313" key="2">
    <source>
        <dbReference type="Proteomes" id="UP000285970"/>
    </source>
</evidence>
<evidence type="ECO:0000313" key="1">
    <source>
        <dbReference type="EMBL" id="RWR18847.1"/>
    </source>
</evidence>
<dbReference type="NCBIfam" id="NF041823">
    <property type="entry name" value="daptide_RRE"/>
    <property type="match status" value="1"/>
</dbReference>
<reference evidence="1 2" key="1">
    <citation type="journal article" date="2018" name="Front. Microbiol.">
        <title>Novel Insights Into Bacterial Dimethylsulfoniopropionate Catabolism in the East China Sea.</title>
        <authorList>
            <person name="Liu J."/>
            <person name="Liu J."/>
            <person name="Zhang S.H."/>
            <person name="Liang J."/>
            <person name="Lin H."/>
            <person name="Song D."/>
            <person name="Yang G.P."/>
            <person name="Todd J.D."/>
            <person name="Zhang X.H."/>
        </authorList>
    </citation>
    <scope>NUCLEOTIDE SEQUENCE [LARGE SCALE GENOMIC DNA]</scope>
    <source>
        <strain evidence="1 2">ZYFD042</strain>
    </source>
</reference>
<protein>
    <submittedName>
        <fullName evidence="1">Uncharacterized protein</fullName>
    </submittedName>
</protein>
<name>A0A3S3L8F0_9MICO</name>